<feature type="region of interest" description="Disordered" evidence="1">
    <location>
        <begin position="80"/>
        <end position="109"/>
    </location>
</feature>
<keyword evidence="3" id="KW-1185">Reference proteome</keyword>
<dbReference type="OrthoDB" id="2654423at2759"/>
<accession>A0A284QSY4</accession>
<name>A0A284QSY4_ARMOS</name>
<evidence type="ECO:0000313" key="2">
    <source>
        <dbReference type="EMBL" id="SJK99604.1"/>
    </source>
</evidence>
<dbReference type="EMBL" id="FUEG01000002">
    <property type="protein sequence ID" value="SJK99604.1"/>
    <property type="molecule type" value="Genomic_DNA"/>
</dbReference>
<organism evidence="2 3">
    <name type="scientific">Armillaria ostoyae</name>
    <name type="common">Armillaria root rot fungus</name>
    <dbReference type="NCBI Taxonomy" id="47428"/>
    <lineage>
        <taxon>Eukaryota</taxon>
        <taxon>Fungi</taxon>
        <taxon>Dikarya</taxon>
        <taxon>Basidiomycota</taxon>
        <taxon>Agaricomycotina</taxon>
        <taxon>Agaricomycetes</taxon>
        <taxon>Agaricomycetidae</taxon>
        <taxon>Agaricales</taxon>
        <taxon>Marasmiineae</taxon>
        <taxon>Physalacriaceae</taxon>
        <taxon>Armillaria</taxon>
    </lineage>
</organism>
<reference evidence="3" key="1">
    <citation type="journal article" date="2017" name="Nat. Ecol. Evol.">
        <title>Genome expansion and lineage-specific genetic innovations in the forest pathogenic fungi Armillaria.</title>
        <authorList>
            <person name="Sipos G."/>
            <person name="Prasanna A.N."/>
            <person name="Walter M.C."/>
            <person name="O'Connor E."/>
            <person name="Balint B."/>
            <person name="Krizsan K."/>
            <person name="Kiss B."/>
            <person name="Hess J."/>
            <person name="Varga T."/>
            <person name="Slot J."/>
            <person name="Riley R."/>
            <person name="Boka B."/>
            <person name="Rigling D."/>
            <person name="Barry K."/>
            <person name="Lee J."/>
            <person name="Mihaltcheva S."/>
            <person name="LaButti K."/>
            <person name="Lipzen A."/>
            <person name="Waldron R."/>
            <person name="Moloney N.M."/>
            <person name="Sperisen C."/>
            <person name="Kredics L."/>
            <person name="Vagvoelgyi C."/>
            <person name="Patrignani A."/>
            <person name="Fitzpatrick D."/>
            <person name="Nagy I."/>
            <person name="Doyle S."/>
            <person name="Anderson J.B."/>
            <person name="Grigoriev I.V."/>
            <person name="Gueldener U."/>
            <person name="Muensterkoetter M."/>
            <person name="Nagy L.G."/>
        </authorList>
    </citation>
    <scope>NUCLEOTIDE SEQUENCE [LARGE SCALE GENOMIC DNA]</scope>
    <source>
        <strain evidence="3">C18/9</strain>
    </source>
</reference>
<gene>
    <name evidence="2" type="ORF">ARMOST_02912</name>
</gene>
<dbReference type="AlphaFoldDB" id="A0A284QSY4"/>
<proteinExistence type="predicted"/>
<evidence type="ECO:0000256" key="1">
    <source>
        <dbReference type="SAM" id="MobiDB-lite"/>
    </source>
</evidence>
<evidence type="ECO:0000313" key="3">
    <source>
        <dbReference type="Proteomes" id="UP000219338"/>
    </source>
</evidence>
<dbReference type="Proteomes" id="UP000219338">
    <property type="component" value="Unassembled WGS sequence"/>
</dbReference>
<sequence>MTNPELVAATTETASLTLSVTDTIDMPSTASSGLPSRRPWGRPRKYHTADEKAGAHALAQQGYYERNHEVLCWKACRRYAPSSSDNHKRSRRHVASKEAHQPRHPSAAYPLTRLVTGTHETKCGLA</sequence>
<protein>
    <submittedName>
        <fullName evidence="2">Uncharacterized protein</fullName>
    </submittedName>
</protein>